<evidence type="ECO:0000313" key="3">
    <source>
        <dbReference type="EMBL" id="RGI85856.1"/>
    </source>
</evidence>
<dbReference type="EMBL" id="QSEP01000001">
    <property type="protein sequence ID" value="RGZ86952.1"/>
    <property type="molecule type" value="Genomic_DNA"/>
</dbReference>
<evidence type="ECO:0000313" key="8">
    <source>
        <dbReference type="Proteomes" id="UP000262524"/>
    </source>
</evidence>
<dbReference type="EMBL" id="QSOE01000064">
    <property type="protein sequence ID" value="RGI85856.1"/>
    <property type="molecule type" value="Genomic_DNA"/>
</dbReference>
<gene>
    <name evidence="5" type="ORF">DW833_08000</name>
    <name evidence="4" type="ORF">DW972_00690</name>
    <name evidence="3" type="ORF">DXD91_09835</name>
    <name evidence="2" type="ORF">ERS852450_01562</name>
    <name evidence="1" type="ORF">ERS852578_00317</name>
</gene>
<dbReference type="Proteomes" id="UP000284621">
    <property type="component" value="Unassembled WGS sequence"/>
</dbReference>
<reference evidence="6 7" key="1">
    <citation type="submission" date="2015-09" db="EMBL/GenBank/DDBJ databases">
        <authorList>
            <consortium name="Pathogen Informatics"/>
        </authorList>
    </citation>
    <scope>NUCLEOTIDE SEQUENCE [LARGE SCALE GENOMIC DNA]</scope>
    <source>
        <strain evidence="2 7">2789STDY5834835</strain>
        <strain evidence="1 6">2789STDY5834966</strain>
    </source>
</reference>
<dbReference type="Proteomes" id="UP000095390">
    <property type="component" value="Unassembled WGS sequence"/>
</dbReference>
<dbReference type="EMBL" id="CYYC01000003">
    <property type="protein sequence ID" value="CUM80221.1"/>
    <property type="molecule type" value="Genomic_DNA"/>
</dbReference>
<dbReference type="Proteomes" id="UP000095679">
    <property type="component" value="Unassembled WGS sequence"/>
</dbReference>
<keyword evidence="9" id="KW-1185">Reference proteome</keyword>
<sequence length="100" mass="11449">MTKTSEFHTLLRNYRGIMGNIRINKIWISFDSCFFNYYADDDEIQFNLAGQEGVITIPAVISYDKIDEEDLFEDSVAGYTATLESGDTVTFYCFNAKNKS</sequence>
<evidence type="ECO:0000313" key="2">
    <source>
        <dbReference type="EMBL" id="CUO30287.1"/>
    </source>
</evidence>
<name>A0A174DYJ2_9FIRM</name>
<evidence type="ECO:0000313" key="10">
    <source>
        <dbReference type="Proteomes" id="UP000286561"/>
    </source>
</evidence>
<dbReference type="RefSeq" id="WP_022169927.1">
    <property type="nucleotide sequence ID" value="NZ_BLYK01000014.1"/>
</dbReference>
<protein>
    <submittedName>
        <fullName evidence="2">Uncharacterized protein</fullName>
    </submittedName>
</protein>
<evidence type="ECO:0000313" key="4">
    <source>
        <dbReference type="EMBL" id="RGZ86952.1"/>
    </source>
</evidence>
<evidence type="ECO:0000313" key="6">
    <source>
        <dbReference type="Proteomes" id="UP000095390"/>
    </source>
</evidence>
<dbReference type="Proteomes" id="UP000286561">
    <property type="component" value="Unassembled WGS sequence"/>
</dbReference>
<dbReference type="GeneID" id="75046994"/>
<organism evidence="2 7">
    <name type="scientific">Anaerobutyricum hallii</name>
    <dbReference type="NCBI Taxonomy" id="39488"/>
    <lineage>
        <taxon>Bacteria</taxon>
        <taxon>Bacillati</taxon>
        <taxon>Bacillota</taxon>
        <taxon>Clostridia</taxon>
        <taxon>Lachnospirales</taxon>
        <taxon>Lachnospiraceae</taxon>
        <taxon>Anaerobutyricum</taxon>
    </lineage>
</organism>
<dbReference type="Proteomes" id="UP000262524">
    <property type="component" value="Unassembled WGS sequence"/>
</dbReference>
<accession>A0A174DYJ2</accession>
<dbReference type="EMBL" id="CYZL01000011">
    <property type="protein sequence ID" value="CUO30287.1"/>
    <property type="molecule type" value="Genomic_DNA"/>
</dbReference>
<dbReference type="EMBL" id="QSID01000008">
    <property type="protein sequence ID" value="RHC64819.1"/>
    <property type="molecule type" value="Genomic_DNA"/>
</dbReference>
<dbReference type="AlphaFoldDB" id="A0A174DYJ2"/>
<dbReference type="OrthoDB" id="1779360at2"/>
<reference evidence="8 9" key="2">
    <citation type="submission" date="2018-08" db="EMBL/GenBank/DDBJ databases">
        <title>A genome reference for cultivated species of the human gut microbiota.</title>
        <authorList>
            <person name="Zou Y."/>
            <person name="Xue W."/>
            <person name="Luo G."/>
        </authorList>
    </citation>
    <scope>NUCLEOTIDE SEQUENCE [LARGE SCALE GENOMIC DNA]</scope>
    <source>
        <strain evidence="5 9">AM34-3LB</strain>
        <strain evidence="4 10">AM48-23BH</strain>
        <strain evidence="3 8">TM10-1AC</strain>
    </source>
</reference>
<evidence type="ECO:0000313" key="5">
    <source>
        <dbReference type="EMBL" id="RHC64819.1"/>
    </source>
</evidence>
<evidence type="ECO:0000313" key="1">
    <source>
        <dbReference type="EMBL" id="CUM80221.1"/>
    </source>
</evidence>
<evidence type="ECO:0000313" key="9">
    <source>
        <dbReference type="Proteomes" id="UP000284621"/>
    </source>
</evidence>
<evidence type="ECO:0000313" key="7">
    <source>
        <dbReference type="Proteomes" id="UP000095679"/>
    </source>
</evidence>
<proteinExistence type="predicted"/>